<dbReference type="Pfam" id="PF00672">
    <property type="entry name" value="HAMP"/>
    <property type="match status" value="1"/>
</dbReference>
<dbReference type="GO" id="GO:0005886">
    <property type="term" value="C:plasma membrane"/>
    <property type="evidence" value="ECO:0007669"/>
    <property type="project" value="UniProtKB-SubCell"/>
</dbReference>
<dbReference type="GO" id="GO:0005524">
    <property type="term" value="F:ATP binding"/>
    <property type="evidence" value="ECO:0007669"/>
    <property type="project" value="UniProtKB-KW"/>
</dbReference>
<dbReference type="GO" id="GO:0000155">
    <property type="term" value="F:phosphorelay sensor kinase activity"/>
    <property type="evidence" value="ECO:0007669"/>
    <property type="project" value="InterPro"/>
</dbReference>
<evidence type="ECO:0000256" key="7">
    <source>
        <dbReference type="ARBA" id="ARBA00022679"/>
    </source>
</evidence>
<dbReference type="SUPFAM" id="SSF47384">
    <property type="entry name" value="Homodimeric domain of signal transducing histidine kinase"/>
    <property type="match status" value="1"/>
</dbReference>
<dbReference type="PANTHER" id="PTHR44936">
    <property type="entry name" value="SENSOR PROTEIN CREC"/>
    <property type="match status" value="1"/>
</dbReference>
<dbReference type="Gene3D" id="1.10.287.130">
    <property type="match status" value="1"/>
</dbReference>
<dbReference type="EMBL" id="CP054143">
    <property type="protein sequence ID" value="QKJ65495.1"/>
    <property type="molecule type" value="Genomic_DNA"/>
</dbReference>
<proteinExistence type="predicted"/>
<dbReference type="PROSITE" id="PS50885">
    <property type="entry name" value="HAMP"/>
    <property type="match status" value="1"/>
</dbReference>
<keyword evidence="11" id="KW-0067">ATP-binding</keyword>
<evidence type="ECO:0000313" key="19">
    <source>
        <dbReference type="Proteomes" id="UP000504844"/>
    </source>
</evidence>
<comment type="subcellular location">
    <subcellularLocation>
        <location evidence="2">Cell inner membrane</location>
        <topology evidence="2">Multi-pass membrane protein</topology>
    </subcellularLocation>
</comment>
<feature type="domain" description="Histidine kinase" evidence="16">
    <location>
        <begin position="304"/>
        <end position="501"/>
    </location>
</feature>
<dbReference type="SMART" id="SM00387">
    <property type="entry name" value="HATPase_c"/>
    <property type="match status" value="1"/>
</dbReference>
<evidence type="ECO:0000256" key="3">
    <source>
        <dbReference type="ARBA" id="ARBA00012438"/>
    </source>
</evidence>
<feature type="transmembrane region" description="Helical" evidence="15">
    <location>
        <begin position="226"/>
        <end position="244"/>
    </location>
</feature>
<keyword evidence="4" id="KW-1003">Cell membrane</keyword>
<protein>
    <recommendedName>
        <fullName evidence="3">histidine kinase</fullName>
        <ecNumber evidence="3">2.7.13.3</ecNumber>
    </recommendedName>
</protein>
<keyword evidence="13" id="KW-0902">Two-component regulatory system</keyword>
<dbReference type="InterPro" id="IPR036097">
    <property type="entry name" value="HisK_dim/P_sf"/>
</dbReference>
<organism evidence="18 19">
    <name type="scientific">Deefgea piscis</name>
    <dbReference type="NCBI Taxonomy" id="2739061"/>
    <lineage>
        <taxon>Bacteria</taxon>
        <taxon>Pseudomonadati</taxon>
        <taxon>Pseudomonadota</taxon>
        <taxon>Betaproteobacteria</taxon>
        <taxon>Neisseriales</taxon>
        <taxon>Chitinibacteraceae</taxon>
        <taxon>Deefgea</taxon>
    </lineage>
</organism>
<keyword evidence="12 15" id="KW-1133">Transmembrane helix</keyword>
<dbReference type="CDD" id="cd00075">
    <property type="entry name" value="HATPase"/>
    <property type="match status" value="1"/>
</dbReference>
<dbReference type="SUPFAM" id="SSF55874">
    <property type="entry name" value="ATPase domain of HSP90 chaperone/DNA topoisomerase II/histidine kinase"/>
    <property type="match status" value="1"/>
</dbReference>
<evidence type="ECO:0000256" key="9">
    <source>
        <dbReference type="ARBA" id="ARBA00022741"/>
    </source>
</evidence>
<reference evidence="18 19" key="1">
    <citation type="submission" date="2020-05" db="EMBL/GenBank/DDBJ databases">
        <title>Complete genome sequence of Deefgea sp. D17.</title>
        <authorList>
            <person name="Bae J.-W."/>
            <person name="Han J.E."/>
        </authorList>
    </citation>
    <scope>NUCLEOTIDE SEQUENCE [LARGE SCALE GENOMIC DNA]</scope>
    <source>
        <strain evidence="18 19">D17</strain>
    </source>
</reference>
<dbReference type="InterPro" id="IPR003661">
    <property type="entry name" value="HisK_dim/P_dom"/>
</dbReference>
<name>A0A6M8SK83_9NEIS</name>
<dbReference type="Proteomes" id="UP000504844">
    <property type="component" value="Chromosome"/>
</dbReference>
<keyword evidence="14 15" id="KW-0472">Membrane</keyword>
<dbReference type="RefSeq" id="WP_173532005.1">
    <property type="nucleotide sequence ID" value="NZ_CP054143.1"/>
</dbReference>
<keyword evidence="19" id="KW-1185">Reference proteome</keyword>
<comment type="catalytic activity">
    <reaction evidence="1">
        <text>ATP + protein L-histidine = ADP + protein N-phospho-L-histidine.</text>
        <dbReference type="EC" id="2.7.13.3"/>
    </reaction>
</comment>
<keyword evidence="10" id="KW-0418">Kinase</keyword>
<dbReference type="CDD" id="cd00082">
    <property type="entry name" value="HisKA"/>
    <property type="match status" value="1"/>
</dbReference>
<dbReference type="Pfam" id="PF00512">
    <property type="entry name" value="HisKA"/>
    <property type="match status" value="1"/>
</dbReference>
<dbReference type="Pfam" id="PF02518">
    <property type="entry name" value="HATPase_c"/>
    <property type="match status" value="1"/>
</dbReference>
<keyword evidence="9" id="KW-0547">Nucleotide-binding</keyword>
<dbReference type="InterPro" id="IPR050980">
    <property type="entry name" value="2C_sensor_his_kinase"/>
</dbReference>
<evidence type="ECO:0000256" key="2">
    <source>
        <dbReference type="ARBA" id="ARBA00004429"/>
    </source>
</evidence>
<dbReference type="InterPro" id="IPR003594">
    <property type="entry name" value="HATPase_dom"/>
</dbReference>
<dbReference type="PROSITE" id="PS50109">
    <property type="entry name" value="HIS_KIN"/>
    <property type="match status" value="1"/>
</dbReference>
<evidence type="ECO:0000256" key="8">
    <source>
        <dbReference type="ARBA" id="ARBA00022692"/>
    </source>
</evidence>
<evidence type="ECO:0000256" key="5">
    <source>
        <dbReference type="ARBA" id="ARBA00022519"/>
    </source>
</evidence>
<evidence type="ECO:0000256" key="12">
    <source>
        <dbReference type="ARBA" id="ARBA00022989"/>
    </source>
</evidence>
<keyword evidence="8 15" id="KW-0812">Transmembrane</keyword>
<dbReference type="KEGG" id="dee:HQN60_01380"/>
<evidence type="ECO:0000256" key="11">
    <source>
        <dbReference type="ARBA" id="ARBA00022840"/>
    </source>
</evidence>
<dbReference type="SMART" id="SM00304">
    <property type="entry name" value="HAMP"/>
    <property type="match status" value="1"/>
</dbReference>
<keyword evidence="5" id="KW-0997">Cell inner membrane</keyword>
<evidence type="ECO:0000259" key="17">
    <source>
        <dbReference type="PROSITE" id="PS50885"/>
    </source>
</evidence>
<sequence length="501" mass="56596">MFKGRWQWLRELARRARLMSMPRWLEHILPSRLLPRLLWVMAVGVLASQLIGNAIWANYLQNKSEQEVSAAADHIALGAVSAVHFFQSLPPNYRPLVIQQLREMGGTRFFVTVNDSPIPVHGIAVQPLSNQVLQVIRQIFEQKLPQLTDLRLAFAWPNQLAVSSDGMTVSQLPDHWIKNTLLMAPRPAPVLVIQTEIEPGHWLYLATLMPDPYFLDNSDPMPPERWLLQLITLFTVLLLTWVVVRWITRPLAALSEAAEAFGKGESPPLPAEGSEEFIRTAHAFGAMRERIQRYLEDREKLFAAISHDLRTPITRLKLRTEMLDDEAVRLEFHEDLDELDMMVKGALQSVKDSDIHENRTRIRLDALLGRMVRDSRMAGHEIAYSRCGLWVMVKPLALKRALSNLIDNALFYGERVEISVLEGVGKVVIVVRDHGPGVPDEALATLFDPYVRLDHGRQHNHQGHGLGLGIARNIIQAHGGVLELSNHPQGGLQAMVTLPQD</sequence>
<evidence type="ECO:0000256" key="1">
    <source>
        <dbReference type="ARBA" id="ARBA00000085"/>
    </source>
</evidence>
<keyword evidence="7" id="KW-0808">Transferase</keyword>
<dbReference type="PRINTS" id="PR00344">
    <property type="entry name" value="BCTRLSENSOR"/>
</dbReference>
<evidence type="ECO:0000256" key="15">
    <source>
        <dbReference type="SAM" id="Phobius"/>
    </source>
</evidence>
<dbReference type="SMART" id="SM00388">
    <property type="entry name" value="HisKA"/>
    <property type="match status" value="1"/>
</dbReference>
<evidence type="ECO:0000256" key="6">
    <source>
        <dbReference type="ARBA" id="ARBA00022553"/>
    </source>
</evidence>
<dbReference type="PANTHER" id="PTHR44936:SF5">
    <property type="entry name" value="SENSOR HISTIDINE KINASE ENVZ"/>
    <property type="match status" value="1"/>
</dbReference>
<dbReference type="AlphaFoldDB" id="A0A6M8SK83"/>
<dbReference type="EC" id="2.7.13.3" evidence="3"/>
<evidence type="ECO:0000256" key="13">
    <source>
        <dbReference type="ARBA" id="ARBA00023012"/>
    </source>
</evidence>
<evidence type="ECO:0000259" key="16">
    <source>
        <dbReference type="PROSITE" id="PS50109"/>
    </source>
</evidence>
<dbReference type="InterPro" id="IPR004358">
    <property type="entry name" value="Sig_transdc_His_kin-like_C"/>
</dbReference>
<dbReference type="InterPro" id="IPR003660">
    <property type="entry name" value="HAMP_dom"/>
</dbReference>
<evidence type="ECO:0000256" key="14">
    <source>
        <dbReference type="ARBA" id="ARBA00023136"/>
    </source>
</evidence>
<dbReference type="InterPro" id="IPR036890">
    <property type="entry name" value="HATPase_C_sf"/>
</dbReference>
<evidence type="ECO:0000256" key="4">
    <source>
        <dbReference type="ARBA" id="ARBA00022475"/>
    </source>
</evidence>
<dbReference type="Gene3D" id="3.30.565.10">
    <property type="entry name" value="Histidine kinase-like ATPase, C-terminal domain"/>
    <property type="match status" value="1"/>
</dbReference>
<accession>A0A6M8SK83</accession>
<feature type="domain" description="HAMP" evidence="17">
    <location>
        <begin position="245"/>
        <end position="296"/>
    </location>
</feature>
<evidence type="ECO:0000256" key="10">
    <source>
        <dbReference type="ARBA" id="ARBA00022777"/>
    </source>
</evidence>
<keyword evidence="6" id="KW-0597">Phosphoprotein</keyword>
<gene>
    <name evidence="18" type="ORF">HQN60_01380</name>
</gene>
<dbReference type="InterPro" id="IPR005467">
    <property type="entry name" value="His_kinase_dom"/>
</dbReference>
<evidence type="ECO:0000313" key="18">
    <source>
        <dbReference type="EMBL" id="QKJ65495.1"/>
    </source>
</evidence>